<keyword evidence="2" id="KW-1185">Reference proteome</keyword>
<dbReference type="AlphaFoldDB" id="G4TXC8"/>
<comment type="caution">
    <text evidence="1">The sequence shown here is derived from an EMBL/GenBank/DDBJ whole genome shotgun (WGS) entry which is preliminary data.</text>
</comment>
<dbReference type="Proteomes" id="UP000007148">
    <property type="component" value="Unassembled WGS sequence"/>
</dbReference>
<evidence type="ECO:0008006" key="3">
    <source>
        <dbReference type="Google" id="ProtNLM"/>
    </source>
</evidence>
<proteinExistence type="predicted"/>
<accession>G4TXC8</accession>
<dbReference type="HOGENOM" id="CLU_2723113_0_0_1"/>
<evidence type="ECO:0000313" key="2">
    <source>
        <dbReference type="Proteomes" id="UP000007148"/>
    </source>
</evidence>
<name>G4TXC8_SERID</name>
<gene>
    <name evidence="1" type="ORF">PIIN_09967</name>
</gene>
<dbReference type="EMBL" id="CAFZ01000567">
    <property type="protein sequence ID" value="CCA75971.1"/>
    <property type="molecule type" value="Genomic_DNA"/>
</dbReference>
<evidence type="ECO:0000313" key="1">
    <source>
        <dbReference type="EMBL" id="CCA75971.1"/>
    </source>
</evidence>
<sequence>MSSYKESYMPQKKRLRFARNSNVTYWSEELQQNMTGRVTELDHDNLAYTIRRESGVTEKVEEHHVIAAQATY</sequence>
<reference evidence="1 2" key="1">
    <citation type="journal article" date="2011" name="PLoS Pathog.">
        <title>Endophytic Life Strategies Decoded by Genome and Transcriptome Analyses of the Mutualistic Root Symbiont Piriformospora indica.</title>
        <authorList>
            <person name="Zuccaro A."/>
            <person name="Lahrmann U."/>
            <person name="Guldener U."/>
            <person name="Langen G."/>
            <person name="Pfiffi S."/>
            <person name="Biedenkopf D."/>
            <person name="Wong P."/>
            <person name="Samans B."/>
            <person name="Grimm C."/>
            <person name="Basiewicz M."/>
            <person name="Murat C."/>
            <person name="Martin F."/>
            <person name="Kogel K.H."/>
        </authorList>
    </citation>
    <scope>NUCLEOTIDE SEQUENCE [LARGE SCALE GENOMIC DNA]</scope>
    <source>
        <strain evidence="1 2">DSM 11827</strain>
    </source>
</reference>
<dbReference type="OrthoDB" id="3238144at2759"/>
<organism evidence="1 2">
    <name type="scientific">Serendipita indica (strain DSM 11827)</name>
    <name type="common">Root endophyte fungus</name>
    <name type="synonym">Piriformospora indica</name>
    <dbReference type="NCBI Taxonomy" id="1109443"/>
    <lineage>
        <taxon>Eukaryota</taxon>
        <taxon>Fungi</taxon>
        <taxon>Dikarya</taxon>
        <taxon>Basidiomycota</taxon>
        <taxon>Agaricomycotina</taxon>
        <taxon>Agaricomycetes</taxon>
        <taxon>Sebacinales</taxon>
        <taxon>Serendipitaceae</taxon>
        <taxon>Serendipita</taxon>
    </lineage>
</organism>
<dbReference type="InParanoid" id="G4TXC8"/>
<protein>
    <recommendedName>
        <fullName evidence="3">Hypervirulence associated protein TUDOR domain-containing protein</fullName>
    </recommendedName>
</protein>